<keyword evidence="2" id="KW-1133">Transmembrane helix</keyword>
<dbReference type="InterPro" id="IPR045063">
    <property type="entry name" value="Dynamin_N"/>
</dbReference>
<reference evidence="4" key="1">
    <citation type="submission" date="2021-01" db="EMBL/GenBank/DDBJ databases">
        <title>Whole genome shotgun sequence of Planotetraspora silvatica NBRC 100141.</title>
        <authorList>
            <person name="Komaki H."/>
            <person name="Tamura T."/>
        </authorList>
    </citation>
    <scope>NUCLEOTIDE SEQUENCE</scope>
    <source>
        <strain evidence="4">NBRC 100141</strain>
    </source>
</reference>
<organism evidence="4 5">
    <name type="scientific">Planotetraspora silvatica</name>
    <dbReference type="NCBI Taxonomy" id="234614"/>
    <lineage>
        <taxon>Bacteria</taxon>
        <taxon>Bacillati</taxon>
        <taxon>Actinomycetota</taxon>
        <taxon>Actinomycetes</taxon>
        <taxon>Streptosporangiales</taxon>
        <taxon>Streptosporangiaceae</taxon>
        <taxon>Planotetraspora</taxon>
    </lineage>
</organism>
<dbReference type="RefSeq" id="WP_203976581.1">
    <property type="nucleotide sequence ID" value="NZ_BAAAKY010000027.1"/>
</dbReference>
<keyword evidence="2" id="KW-0812">Transmembrane</keyword>
<dbReference type="EMBL" id="BOOQ01000027">
    <property type="protein sequence ID" value="GII47757.1"/>
    <property type="molecule type" value="Genomic_DNA"/>
</dbReference>
<dbReference type="PANTHER" id="PTHR43681">
    <property type="entry name" value="TRANSMEMBRANE GTPASE FZO"/>
    <property type="match status" value="1"/>
</dbReference>
<feature type="compositionally biased region" description="Basic and acidic residues" evidence="1">
    <location>
        <begin position="584"/>
        <end position="593"/>
    </location>
</feature>
<gene>
    <name evidence="4" type="ORF">Psi02_41810</name>
</gene>
<dbReference type="Gene3D" id="3.40.50.300">
    <property type="entry name" value="P-loop containing nucleotide triphosphate hydrolases"/>
    <property type="match status" value="1"/>
</dbReference>
<name>A0A8J3UQ41_9ACTN</name>
<sequence>MPTTAESVNQVLRLANEVNTLARRHGREDLSEILAKVAARWKEDETTIVVAGAQKRGKSRLINSMLGRPGLLPVDADVATNCCLALRYGPALTAVVTDQVAGSFPIDPGQLTDYASMAGDPSRRRDVVSVDVTMNHPLLRGVRLLDTPGVDSLTVGHRQVTVATLQRADALLFTLSAQDQPVLRHELEFLAEAAERVQAVAFVLTKVEDSANWQSLLAENRARLAAFVGEPGESGGPGERLRHLLDAPWLPVSAKLHEASAALLSMGDAERADALRVRSGMAALEDYIRGCAGARELARSATVLSAATSVLSALAAVAQDRVAAGSDDGTEPASRLADVEKALAELATTARERRRLGAGNQFLGQEVAGLVRARLAEIRRPYEEAISELDSRAKIDRYLDQLPDSVERSLQAAWDEILDEAHTLTTQALNEFLASLGLAPAEMDLARVAMPAVRARDLRIEPSAPTRFDFFREGVPAASMAASIGLMLAHLTPVGFVVGPVLAAAVIARRRGWDEVQRNQASLRRLLAEQFAQASGELALALQREVAGWRTAVEQTADEALAKQRRELEARRAELRSAAAGDPAGRDRARASGSERLETITALSRRAAELRAEIAAAVNAMNAPPA</sequence>
<keyword evidence="5" id="KW-1185">Reference proteome</keyword>
<dbReference type="AlphaFoldDB" id="A0A8J3UQ41"/>
<dbReference type="Proteomes" id="UP000644610">
    <property type="component" value="Unassembled WGS sequence"/>
</dbReference>
<dbReference type="PANTHER" id="PTHR43681:SF1">
    <property type="entry name" value="SARCALUMENIN"/>
    <property type="match status" value="1"/>
</dbReference>
<feature type="transmembrane region" description="Helical" evidence="2">
    <location>
        <begin position="484"/>
        <end position="508"/>
    </location>
</feature>
<dbReference type="SUPFAM" id="SSF52540">
    <property type="entry name" value="P-loop containing nucleoside triphosphate hydrolases"/>
    <property type="match status" value="1"/>
</dbReference>
<dbReference type="Pfam" id="PF00350">
    <property type="entry name" value="Dynamin_N"/>
    <property type="match status" value="1"/>
</dbReference>
<evidence type="ECO:0000259" key="3">
    <source>
        <dbReference type="Pfam" id="PF00350"/>
    </source>
</evidence>
<dbReference type="InterPro" id="IPR051943">
    <property type="entry name" value="TRAFAC_Dynamin-like_GTPase"/>
</dbReference>
<evidence type="ECO:0000256" key="2">
    <source>
        <dbReference type="SAM" id="Phobius"/>
    </source>
</evidence>
<feature type="domain" description="Dynamin N-terminal" evidence="3">
    <location>
        <begin position="48"/>
        <end position="206"/>
    </location>
</feature>
<evidence type="ECO:0000313" key="5">
    <source>
        <dbReference type="Proteomes" id="UP000644610"/>
    </source>
</evidence>
<dbReference type="InterPro" id="IPR027417">
    <property type="entry name" value="P-loop_NTPase"/>
</dbReference>
<proteinExistence type="predicted"/>
<evidence type="ECO:0000313" key="4">
    <source>
        <dbReference type="EMBL" id="GII47757.1"/>
    </source>
</evidence>
<feature type="region of interest" description="Disordered" evidence="1">
    <location>
        <begin position="573"/>
        <end position="593"/>
    </location>
</feature>
<accession>A0A8J3UQ41</accession>
<keyword evidence="2" id="KW-0472">Membrane</keyword>
<evidence type="ECO:0000256" key="1">
    <source>
        <dbReference type="SAM" id="MobiDB-lite"/>
    </source>
</evidence>
<comment type="caution">
    <text evidence="4">The sequence shown here is derived from an EMBL/GenBank/DDBJ whole genome shotgun (WGS) entry which is preliminary data.</text>
</comment>
<protein>
    <submittedName>
        <fullName evidence="4">Dynamin</fullName>
    </submittedName>
</protein>